<evidence type="ECO:0000256" key="1">
    <source>
        <dbReference type="SAM" id="Phobius"/>
    </source>
</evidence>
<reference evidence="2 3" key="1">
    <citation type="journal article" date="2019" name="Int. J. Syst. Evol. Microbiol.">
        <title>The Global Catalogue of Microorganisms (GCM) 10K type strain sequencing project: providing services to taxonomists for standard genome sequencing and annotation.</title>
        <authorList>
            <consortium name="The Broad Institute Genomics Platform"/>
            <consortium name="The Broad Institute Genome Sequencing Center for Infectious Disease"/>
            <person name="Wu L."/>
            <person name="Ma J."/>
        </authorList>
    </citation>
    <scope>NUCLEOTIDE SEQUENCE [LARGE SCALE GENOMIC DNA]</scope>
    <source>
        <strain evidence="2 3">JCM 1405</strain>
    </source>
</reference>
<keyword evidence="3" id="KW-1185">Reference proteome</keyword>
<sequence>MSLNFYGLIIGIVMLISTGIGHIIVIKGEYHFGTKLWPLFLIVGILSISLSFIIESMLLSGSLGIIGITFLWGIHEIIEQKERVNRGWFPKKRNG</sequence>
<keyword evidence="1" id="KW-0812">Transmembrane</keyword>
<comment type="caution">
    <text evidence="2">The sequence shown here is derived from an EMBL/GenBank/DDBJ whole genome shotgun (WGS) entry which is preliminary data.</text>
</comment>
<keyword evidence="1" id="KW-0472">Membrane</keyword>
<dbReference type="Pfam" id="PF14898">
    <property type="entry name" value="DUF4491"/>
    <property type="match status" value="1"/>
</dbReference>
<dbReference type="InterPro" id="IPR027890">
    <property type="entry name" value="DUF4491"/>
</dbReference>
<gene>
    <name evidence="2" type="ORF">GCM10008905_09690</name>
</gene>
<dbReference type="Proteomes" id="UP001500339">
    <property type="component" value="Unassembled WGS sequence"/>
</dbReference>
<name>A0ABN1ISI7_9CLOT</name>
<protein>
    <submittedName>
        <fullName evidence="2">DUF4491 family protein</fullName>
    </submittedName>
</protein>
<evidence type="ECO:0000313" key="2">
    <source>
        <dbReference type="EMBL" id="GAA0720474.1"/>
    </source>
</evidence>
<feature type="transmembrane region" description="Helical" evidence="1">
    <location>
        <begin position="6"/>
        <end position="24"/>
    </location>
</feature>
<evidence type="ECO:0000313" key="3">
    <source>
        <dbReference type="Proteomes" id="UP001500339"/>
    </source>
</evidence>
<feature type="transmembrane region" description="Helical" evidence="1">
    <location>
        <begin position="36"/>
        <end position="54"/>
    </location>
</feature>
<dbReference type="EMBL" id="BAAACF010000001">
    <property type="protein sequence ID" value="GAA0720474.1"/>
    <property type="molecule type" value="Genomic_DNA"/>
</dbReference>
<keyword evidence="1" id="KW-1133">Transmembrane helix</keyword>
<dbReference type="RefSeq" id="WP_343767265.1">
    <property type="nucleotide sequence ID" value="NZ_BAAACF010000001.1"/>
</dbReference>
<proteinExistence type="predicted"/>
<organism evidence="2 3">
    <name type="scientific">Clostridium malenominatum</name>
    <dbReference type="NCBI Taxonomy" id="1539"/>
    <lineage>
        <taxon>Bacteria</taxon>
        <taxon>Bacillati</taxon>
        <taxon>Bacillota</taxon>
        <taxon>Clostridia</taxon>
        <taxon>Eubacteriales</taxon>
        <taxon>Clostridiaceae</taxon>
        <taxon>Clostridium</taxon>
    </lineage>
</organism>
<accession>A0ABN1ISI7</accession>